<dbReference type="OrthoDB" id="9760333at2"/>
<dbReference type="NCBIfam" id="TIGR01783">
    <property type="entry name" value="TonB-siderophor"/>
    <property type="match status" value="1"/>
</dbReference>
<protein>
    <submittedName>
        <fullName evidence="18">TonB-dependent siderophore receptor</fullName>
    </submittedName>
</protein>
<evidence type="ECO:0000256" key="9">
    <source>
        <dbReference type="ARBA" id="ARBA00023065"/>
    </source>
</evidence>
<dbReference type="FunFam" id="2.40.170.20:FF:000005">
    <property type="entry name" value="TonB-dependent siderophore receptor"/>
    <property type="match status" value="1"/>
</dbReference>
<dbReference type="AlphaFoldDB" id="A0A327KDJ5"/>
<keyword evidence="12 18" id="KW-0675">Receptor</keyword>
<keyword evidence="4 14" id="KW-1134">Transmembrane beta strand</keyword>
<dbReference type="PANTHER" id="PTHR32552">
    <property type="entry name" value="FERRICHROME IRON RECEPTOR-RELATED"/>
    <property type="match status" value="1"/>
</dbReference>
<evidence type="ECO:0000256" key="12">
    <source>
        <dbReference type="ARBA" id="ARBA00023170"/>
    </source>
</evidence>
<name>A0A327KDJ5_9BRAD</name>
<keyword evidence="6 14" id="KW-0812">Transmembrane</keyword>
<dbReference type="Pfam" id="PF00593">
    <property type="entry name" value="TonB_dep_Rec_b-barrel"/>
    <property type="match status" value="1"/>
</dbReference>
<evidence type="ECO:0000256" key="1">
    <source>
        <dbReference type="ARBA" id="ARBA00004571"/>
    </source>
</evidence>
<keyword evidence="3 14" id="KW-0813">Transport</keyword>
<comment type="similarity">
    <text evidence="2 14 15">Belongs to the TonB-dependent receptor family.</text>
</comment>
<comment type="caution">
    <text evidence="18">The sequence shown here is derived from an EMBL/GenBank/DDBJ whole genome shotgun (WGS) entry which is preliminary data.</text>
</comment>
<evidence type="ECO:0000256" key="8">
    <source>
        <dbReference type="ARBA" id="ARBA00023004"/>
    </source>
</evidence>
<keyword evidence="9" id="KW-0406">Ion transport</keyword>
<keyword evidence="8" id="KW-0408">Iron</keyword>
<evidence type="ECO:0000256" key="3">
    <source>
        <dbReference type="ARBA" id="ARBA00022448"/>
    </source>
</evidence>
<feature type="domain" description="TonB-dependent receptor-like beta-barrel" evidence="16">
    <location>
        <begin position="216"/>
        <end position="689"/>
    </location>
</feature>
<evidence type="ECO:0000313" key="18">
    <source>
        <dbReference type="EMBL" id="RAI36211.1"/>
    </source>
</evidence>
<dbReference type="PROSITE" id="PS52016">
    <property type="entry name" value="TONB_DEPENDENT_REC_3"/>
    <property type="match status" value="1"/>
</dbReference>
<evidence type="ECO:0000256" key="13">
    <source>
        <dbReference type="ARBA" id="ARBA00023237"/>
    </source>
</evidence>
<evidence type="ECO:0000256" key="4">
    <source>
        <dbReference type="ARBA" id="ARBA00022452"/>
    </source>
</evidence>
<dbReference type="SUPFAM" id="SSF56935">
    <property type="entry name" value="Porins"/>
    <property type="match status" value="1"/>
</dbReference>
<dbReference type="InterPro" id="IPR037066">
    <property type="entry name" value="Plug_dom_sf"/>
</dbReference>
<evidence type="ECO:0000256" key="15">
    <source>
        <dbReference type="RuleBase" id="RU003357"/>
    </source>
</evidence>
<evidence type="ECO:0000256" key="5">
    <source>
        <dbReference type="ARBA" id="ARBA00022496"/>
    </source>
</evidence>
<dbReference type="Gene3D" id="2.170.130.10">
    <property type="entry name" value="TonB-dependent receptor, plug domain"/>
    <property type="match status" value="1"/>
</dbReference>
<evidence type="ECO:0000256" key="7">
    <source>
        <dbReference type="ARBA" id="ARBA00022729"/>
    </source>
</evidence>
<evidence type="ECO:0000259" key="16">
    <source>
        <dbReference type="Pfam" id="PF00593"/>
    </source>
</evidence>
<evidence type="ECO:0000256" key="14">
    <source>
        <dbReference type="PROSITE-ProRule" id="PRU01360"/>
    </source>
</evidence>
<dbReference type="Pfam" id="PF07715">
    <property type="entry name" value="Plug"/>
    <property type="match status" value="1"/>
</dbReference>
<dbReference type="PANTHER" id="PTHR32552:SF68">
    <property type="entry name" value="FERRICHROME OUTER MEMBRANE TRANSPORTER_PHAGE RECEPTOR"/>
    <property type="match status" value="1"/>
</dbReference>
<dbReference type="InterPro" id="IPR012910">
    <property type="entry name" value="Plug_dom"/>
</dbReference>
<evidence type="ECO:0000256" key="11">
    <source>
        <dbReference type="ARBA" id="ARBA00023136"/>
    </source>
</evidence>
<dbReference type="GO" id="GO:0009279">
    <property type="term" value="C:cell outer membrane"/>
    <property type="evidence" value="ECO:0007669"/>
    <property type="project" value="UniProtKB-SubCell"/>
</dbReference>
<dbReference type="InterPro" id="IPR000531">
    <property type="entry name" value="Beta-barrel_TonB"/>
</dbReference>
<comment type="subcellular location">
    <subcellularLocation>
        <location evidence="1 14">Cell outer membrane</location>
        <topology evidence="1 14">Multi-pass membrane protein</topology>
    </subcellularLocation>
</comment>
<evidence type="ECO:0000313" key="19">
    <source>
        <dbReference type="Proteomes" id="UP000249130"/>
    </source>
</evidence>
<feature type="domain" description="TonB-dependent receptor plug" evidence="17">
    <location>
        <begin position="40"/>
        <end position="143"/>
    </location>
</feature>
<evidence type="ECO:0000256" key="2">
    <source>
        <dbReference type="ARBA" id="ARBA00009810"/>
    </source>
</evidence>
<dbReference type="InterPro" id="IPR036942">
    <property type="entry name" value="Beta-barrel_TonB_sf"/>
</dbReference>
<organism evidence="18 19">
    <name type="scientific">Rhodoplanes roseus</name>
    <dbReference type="NCBI Taxonomy" id="29409"/>
    <lineage>
        <taxon>Bacteria</taxon>
        <taxon>Pseudomonadati</taxon>
        <taxon>Pseudomonadota</taxon>
        <taxon>Alphaproteobacteria</taxon>
        <taxon>Hyphomicrobiales</taxon>
        <taxon>Nitrobacteraceae</taxon>
        <taxon>Rhodoplanes</taxon>
    </lineage>
</organism>
<keyword evidence="13 14" id="KW-0998">Cell outer membrane</keyword>
<keyword evidence="10 15" id="KW-0798">TonB box</keyword>
<dbReference type="FunFam" id="2.170.130.10:FF:000001">
    <property type="entry name" value="Catecholate siderophore TonB-dependent receptor"/>
    <property type="match status" value="1"/>
</dbReference>
<dbReference type="GO" id="GO:0015891">
    <property type="term" value="P:siderophore transport"/>
    <property type="evidence" value="ECO:0007669"/>
    <property type="project" value="InterPro"/>
</dbReference>
<dbReference type="GO" id="GO:0038023">
    <property type="term" value="F:signaling receptor activity"/>
    <property type="evidence" value="ECO:0007669"/>
    <property type="project" value="InterPro"/>
</dbReference>
<evidence type="ECO:0000256" key="10">
    <source>
        <dbReference type="ARBA" id="ARBA00023077"/>
    </source>
</evidence>
<dbReference type="InterPro" id="IPR010105">
    <property type="entry name" value="TonB_sidphr_rcpt"/>
</dbReference>
<dbReference type="Gene3D" id="2.40.170.20">
    <property type="entry name" value="TonB-dependent receptor, beta-barrel domain"/>
    <property type="match status" value="1"/>
</dbReference>
<proteinExistence type="inferred from homology"/>
<dbReference type="RefSeq" id="WP_111423397.1">
    <property type="nucleotide sequence ID" value="NZ_NPEX01000503.1"/>
</dbReference>
<gene>
    <name evidence="18" type="ORF">CH341_30500</name>
</gene>
<evidence type="ECO:0000256" key="6">
    <source>
        <dbReference type="ARBA" id="ARBA00022692"/>
    </source>
</evidence>
<dbReference type="GO" id="GO:0015344">
    <property type="term" value="F:siderophore uptake transmembrane transporter activity"/>
    <property type="evidence" value="ECO:0007669"/>
    <property type="project" value="TreeGrafter"/>
</dbReference>
<feature type="non-terminal residue" evidence="18">
    <location>
        <position position="1"/>
    </location>
</feature>
<dbReference type="Proteomes" id="UP000249130">
    <property type="component" value="Unassembled WGS sequence"/>
</dbReference>
<keyword evidence="11 14" id="KW-0472">Membrane</keyword>
<sequence length="720" mass="78684">DATSRRGVAAASSSAVGPVNGIVADRSMTGTKTNTPLLVTPQAITVVTRKQMEEQGAKTVAEALRYEPGVVSETRVGDRFDNVFIRGFGGFGANANYLHFWDGLRLPRGVSYAMPSIDPYLLERVEVLRGPASVLYGQNNLGGMINLISKRPTETPFREVMIQAGDPKLRGFGFDVGGPIDPKGEFLYRIVGLGRNSDTDVNYTESERRLIAPMLTWRPNQDTTLTVRATYDHDPNSYQPNWLPALGTLQTNPNGQIPRNFFAGNPYFNNYDRKQSSVGYEFEHRFDDVWTARQNFRYMHIDSDFKALSASGFAAGSTCGAGTATNLCLARSSTRYIESLDAVAVDNHVQARFDTGLLKHTVLTGLDYQWTSADAVYGTGSATYVNYLNPVYAPITEPKLTTRNDQTRRQLGIYTQDQMRLDNWAFMLGVRHDWAKADSTVQTIATGAVTNHATPDDQATTWRAGVTYLFDNGLAPYASYSTSFEPTLGTDYTGAPFVPTTGEQYEIGIKYEPRWFPGMVMVSLYDITQQNVLTTDSSHTSSANPLCSASGGYCQMQLGEVNSRGVEVSAKITPVKGLDVVAAYSYTDIKVTQSPVVTSGIPIQGKVPVGAPDQAASLWFDYTLQIGALRGFGFGGGVRYIGQSYGDAINSAAMVVPSYTLFDAAVHYDFAELSPRLKGWNAKVNVTNIADKTYVSACASSTQCFYGAGRVVLGTLAYRW</sequence>
<accession>A0A327KDJ5</accession>
<dbReference type="InterPro" id="IPR039426">
    <property type="entry name" value="TonB-dep_rcpt-like"/>
</dbReference>
<keyword evidence="19" id="KW-1185">Reference proteome</keyword>
<keyword evidence="7" id="KW-0732">Signal</keyword>
<dbReference type="CDD" id="cd01347">
    <property type="entry name" value="ligand_gated_channel"/>
    <property type="match status" value="1"/>
</dbReference>
<evidence type="ECO:0000259" key="17">
    <source>
        <dbReference type="Pfam" id="PF07715"/>
    </source>
</evidence>
<keyword evidence="5" id="KW-0410">Iron transport</keyword>
<dbReference type="EMBL" id="NPEX01000503">
    <property type="protein sequence ID" value="RAI36211.1"/>
    <property type="molecule type" value="Genomic_DNA"/>
</dbReference>
<reference evidence="18 19" key="1">
    <citation type="submission" date="2017-07" db="EMBL/GenBank/DDBJ databases">
        <title>Draft Genome Sequences of Select Purple Nonsulfur Bacteria.</title>
        <authorList>
            <person name="Lasarre B."/>
            <person name="Mckinlay J.B."/>
        </authorList>
    </citation>
    <scope>NUCLEOTIDE SEQUENCE [LARGE SCALE GENOMIC DNA]</scope>
    <source>
        <strain evidence="18 19">DSM 5909</strain>
    </source>
</reference>